<keyword evidence="2" id="KW-1185">Reference proteome</keyword>
<dbReference type="Proteomes" id="UP000620156">
    <property type="component" value="Unassembled WGS sequence"/>
</dbReference>
<reference evidence="1" key="1">
    <citation type="journal article" date="2014" name="Int. J. Syst. Evol. Microbiol.">
        <title>Complete genome sequence of Corynebacterium casei LMG S-19264T (=DSM 44701T), isolated from a smear-ripened cheese.</title>
        <authorList>
            <consortium name="US DOE Joint Genome Institute (JGI-PGF)"/>
            <person name="Walter F."/>
            <person name="Albersmeier A."/>
            <person name="Kalinowski J."/>
            <person name="Ruckert C."/>
        </authorList>
    </citation>
    <scope>NUCLEOTIDE SEQUENCE</scope>
    <source>
        <strain evidence="1">JCM 3131</strain>
    </source>
</reference>
<dbReference type="EMBL" id="BMQK01000012">
    <property type="protein sequence ID" value="GGQ72109.1"/>
    <property type="molecule type" value="Genomic_DNA"/>
</dbReference>
<accession>A0A918BIN0</accession>
<evidence type="ECO:0000313" key="1">
    <source>
        <dbReference type="EMBL" id="GGQ72109.1"/>
    </source>
</evidence>
<name>A0A918BIN0_9ACTN</name>
<sequence>MAIPGATGNERLDTMHNVLQTGRVGLLLLVPGRPTTLRVDGRACVSARPVLLAQLTPVGTPPVTARQRLAAGAVDAC</sequence>
<dbReference type="SUPFAM" id="SSF50475">
    <property type="entry name" value="FMN-binding split barrel"/>
    <property type="match status" value="1"/>
</dbReference>
<dbReference type="AlphaFoldDB" id="A0A918BIN0"/>
<comment type="caution">
    <text evidence="1">The sequence shown here is derived from an EMBL/GenBank/DDBJ whole genome shotgun (WGS) entry which is preliminary data.</text>
</comment>
<organism evidence="1 2">
    <name type="scientific">Streptomyces ruber</name>
    <dbReference type="NCBI Taxonomy" id="83378"/>
    <lineage>
        <taxon>Bacteria</taxon>
        <taxon>Bacillati</taxon>
        <taxon>Actinomycetota</taxon>
        <taxon>Actinomycetes</taxon>
        <taxon>Kitasatosporales</taxon>
        <taxon>Streptomycetaceae</taxon>
        <taxon>Streptomyces</taxon>
    </lineage>
</organism>
<evidence type="ECO:0000313" key="2">
    <source>
        <dbReference type="Proteomes" id="UP000620156"/>
    </source>
</evidence>
<gene>
    <name evidence="1" type="ORF">GCM10010145_47120</name>
</gene>
<proteinExistence type="predicted"/>
<protein>
    <submittedName>
        <fullName evidence="1">Uncharacterized protein</fullName>
    </submittedName>
</protein>
<reference evidence="1" key="2">
    <citation type="submission" date="2020-09" db="EMBL/GenBank/DDBJ databases">
        <authorList>
            <person name="Sun Q."/>
            <person name="Ohkuma M."/>
        </authorList>
    </citation>
    <scope>NUCLEOTIDE SEQUENCE</scope>
    <source>
        <strain evidence="1">JCM 3131</strain>
    </source>
</reference>